<comment type="caution">
    <text evidence="4">The sequence shown here is derived from an EMBL/GenBank/DDBJ whole genome shotgun (WGS) entry which is preliminary data.</text>
</comment>
<evidence type="ECO:0000313" key="5">
    <source>
        <dbReference type="Proteomes" id="UP000641386"/>
    </source>
</evidence>
<gene>
    <name evidence="4" type="ORF">GCM10014715_70780</name>
</gene>
<dbReference type="InterPro" id="IPR050267">
    <property type="entry name" value="Anti-sigma-factor_SerPK"/>
</dbReference>
<dbReference type="GO" id="GO:0004674">
    <property type="term" value="F:protein serine/threonine kinase activity"/>
    <property type="evidence" value="ECO:0007669"/>
    <property type="project" value="UniProtKB-KW"/>
</dbReference>
<protein>
    <submittedName>
        <fullName evidence="4">Uncharacterized protein</fullName>
    </submittedName>
</protein>
<dbReference type="InterPro" id="IPR003594">
    <property type="entry name" value="HATPase_dom"/>
</dbReference>
<keyword evidence="5" id="KW-1185">Reference proteome</keyword>
<accession>A0A919AGG4</accession>
<organism evidence="4 5">
    <name type="scientific">Streptomyces spiralis</name>
    <dbReference type="NCBI Taxonomy" id="66376"/>
    <lineage>
        <taxon>Bacteria</taxon>
        <taxon>Bacillati</taxon>
        <taxon>Actinomycetota</taxon>
        <taxon>Actinomycetes</taxon>
        <taxon>Kitasatosporales</taxon>
        <taxon>Streptomycetaceae</taxon>
        <taxon>Streptomyces</taxon>
    </lineage>
</organism>
<dbReference type="CDD" id="cd16936">
    <property type="entry name" value="HATPase_RsbW-like"/>
    <property type="match status" value="1"/>
</dbReference>
<dbReference type="Gene3D" id="3.30.565.10">
    <property type="entry name" value="Histidine kinase-like ATPase, C-terminal domain"/>
    <property type="match status" value="1"/>
</dbReference>
<proteinExistence type="predicted"/>
<feature type="domain" description="Histidine kinase/HSP90-like ATPase" evidence="3">
    <location>
        <begin position="85"/>
        <end position="192"/>
    </location>
</feature>
<dbReference type="FunFam" id="3.30.565.10:FF:000028">
    <property type="entry name" value="PAS sensor protein"/>
    <property type="match status" value="1"/>
</dbReference>
<evidence type="ECO:0000256" key="1">
    <source>
        <dbReference type="ARBA" id="ARBA00022527"/>
    </source>
</evidence>
<dbReference type="EMBL" id="BNBC01000046">
    <property type="protein sequence ID" value="GHF04354.1"/>
    <property type="molecule type" value="Genomic_DNA"/>
</dbReference>
<dbReference type="InterPro" id="IPR036457">
    <property type="entry name" value="PPM-type-like_dom_sf"/>
</dbReference>
<dbReference type="Proteomes" id="UP000641386">
    <property type="component" value="Unassembled WGS sequence"/>
</dbReference>
<dbReference type="PANTHER" id="PTHR35526">
    <property type="entry name" value="ANTI-SIGMA-F FACTOR RSBW-RELATED"/>
    <property type="match status" value="1"/>
</dbReference>
<dbReference type="InterPro" id="IPR036890">
    <property type="entry name" value="HATPase_C_sf"/>
</dbReference>
<dbReference type="PANTHER" id="PTHR35526:SF3">
    <property type="entry name" value="ANTI-SIGMA-F FACTOR RSBW"/>
    <property type="match status" value="1"/>
</dbReference>
<evidence type="ECO:0000259" key="3">
    <source>
        <dbReference type="Pfam" id="PF13581"/>
    </source>
</evidence>
<dbReference type="Gene3D" id="3.60.40.10">
    <property type="entry name" value="PPM-type phosphatase domain"/>
    <property type="match status" value="1"/>
</dbReference>
<dbReference type="Pfam" id="PF13581">
    <property type="entry name" value="HATPase_c_2"/>
    <property type="match status" value="1"/>
</dbReference>
<feature type="domain" description="PPM-type phosphatase" evidence="2">
    <location>
        <begin position="2"/>
        <end position="72"/>
    </location>
</feature>
<dbReference type="SUPFAM" id="SSF55874">
    <property type="entry name" value="ATPase domain of HSP90 chaperone/DNA topoisomerase II/histidine kinase"/>
    <property type="match status" value="1"/>
</dbReference>
<keyword evidence="1" id="KW-0723">Serine/threonine-protein kinase</keyword>
<dbReference type="AlphaFoldDB" id="A0A919AGG4"/>
<evidence type="ECO:0000313" key="4">
    <source>
        <dbReference type="EMBL" id="GHF04354.1"/>
    </source>
</evidence>
<keyword evidence="1" id="KW-0418">Kinase</keyword>
<reference evidence="4" key="1">
    <citation type="journal article" date="2014" name="Int. J. Syst. Evol. Microbiol.">
        <title>Complete genome sequence of Corynebacterium casei LMG S-19264T (=DSM 44701T), isolated from a smear-ripened cheese.</title>
        <authorList>
            <consortium name="US DOE Joint Genome Institute (JGI-PGF)"/>
            <person name="Walter F."/>
            <person name="Albersmeier A."/>
            <person name="Kalinowski J."/>
            <person name="Ruckert C."/>
        </authorList>
    </citation>
    <scope>NUCLEOTIDE SEQUENCE</scope>
    <source>
        <strain evidence="4">JCM 3302</strain>
    </source>
</reference>
<keyword evidence="1" id="KW-0808">Transferase</keyword>
<reference evidence="4" key="2">
    <citation type="submission" date="2020-09" db="EMBL/GenBank/DDBJ databases">
        <authorList>
            <person name="Sun Q."/>
            <person name="Ohkuma M."/>
        </authorList>
    </citation>
    <scope>NUCLEOTIDE SEQUENCE</scope>
    <source>
        <strain evidence="4">JCM 3302</strain>
    </source>
</reference>
<sequence length="201" mass="21889">MEVELPEGSLLAFYTDGLVESRDDDIEVGMHRLGTALSQPEQSLEDLCSSVMETVPAQAASDDVALLLARVHTLKPADIASWDLPTEPAVVSDARHLAAHQLSAWGLEHLVPTTELLISELVTNAIHHGAGPIRLRLIKHQVLTCEVFDSGKCYPRLRHARMADENGRGLFLIAQLSSKWGSRSATGGKLVWADQELPSTL</sequence>
<evidence type="ECO:0000259" key="2">
    <source>
        <dbReference type="Pfam" id="PF07228"/>
    </source>
</evidence>
<name>A0A919AGG4_9ACTN</name>
<dbReference type="InterPro" id="IPR001932">
    <property type="entry name" value="PPM-type_phosphatase-like_dom"/>
</dbReference>
<dbReference type="Pfam" id="PF07228">
    <property type="entry name" value="SpoIIE"/>
    <property type="match status" value="1"/>
</dbReference>